<comment type="caution">
    <text evidence="1">The sequence shown here is derived from an EMBL/GenBank/DDBJ whole genome shotgun (WGS) entry which is preliminary data.</text>
</comment>
<keyword evidence="2" id="KW-1185">Reference proteome</keyword>
<evidence type="ECO:0000313" key="1">
    <source>
        <dbReference type="EMBL" id="KAK1598842.1"/>
    </source>
</evidence>
<reference evidence="1" key="1">
    <citation type="submission" date="2021-06" db="EMBL/GenBank/DDBJ databases">
        <title>Comparative genomics, transcriptomics and evolutionary studies reveal genomic signatures of adaptation to plant cell wall in hemibiotrophic fungi.</title>
        <authorList>
            <consortium name="DOE Joint Genome Institute"/>
            <person name="Baroncelli R."/>
            <person name="Diaz J.F."/>
            <person name="Benocci T."/>
            <person name="Peng M."/>
            <person name="Battaglia E."/>
            <person name="Haridas S."/>
            <person name="Andreopoulos W."/>
            <person name="Labutti K."/>
            <person name="Pangilinan J."/>
            <person name="Floch G.L."/>
            <person name="Makela M.R."/>
            <person name="Henrissat B."/>
            <person name="Grigoriev I.V."/>
            <person name="Crouch J.A."/>
            <person name="De Vries R.P."/>
            <person name="Sukno S.A."/>
            <person name="Thon M.R."/>
        </authorList>
    </citation>
    <scope>NUCLEOTIDE SEQUENCE</scope>
    <source>
        <strain evidence="1">CBS 125086</strain>
    </source>
</reference>
<dbReference type="EMBL" id="JAHLJV010000003">
    <property type="protein sequence ID" value="KAK1598842.1"/>
    <property type="molecule type" value="Genomic_DNA"/>
</dbReference>
<accession>A0AAD8QBW6</accession>
<gene>
    <name evidence="1" type="ORF">LY79DRAFT_646230</name>
</gene>
<dbReference type="GeneID" id="85446698"/>
<dbReference type="AlphaFoldDB" id="A0AAD8QBW6"/>
<sequence>MDQSTKPEVEPKEDSVTARIQHAKKTCDVLSDGIKSMNIPEAIRKAKNLTDYIQILDFSDMINDMRIRVNVSRASIQDVRNGTLDEPSIKLLEEIDQGFDTLLTRIEGLRECVDDWMETMNVASPLKIDKTSPAA</sequence>
<name>A0AAD8QBW6_9PEZI</name>
<dbReference type="Proteomes" id="UP001230504">
    <property type="component" value="Unassembled WGS sequence"/>
</dbReference>
<organism evidence="1 2">
    <name type="scientific">Colletotrichum navitas</name>
    <dbReference type="NCBI Taxonomy" id="681940"/>
    <lineage>
        <taxon>Eukaryota</taxon>
        <taxon>Fungi</taxon>
        <taxon>Dikarya</taxon>
        <taxon>Ascomycota</taxon>
        <taxon>Pezizomycotina</taxon>
        <taxon>Sordariomycetes</taxon>
        <taxon>Hypocreomycetidae</taxon>
        <taxon>Glomerellales</taxon>
        <taxon>Glomerellaceae</taxon>
        <taxon>Colletotrichum</taxon>
        <taxon>Colletotrichum graminicola species complex</taxon>
    </lineage>
</organism>
<dbReference type="RefSeq" id="XP_060419504.1">
    <property type="nucleotide sequence ID" value="XM_060562458.1"/>
</dbReference>
<protein>
    <submittedName>
        <fullName evidence="1">Uncharacterized protein</fullName>
    </submittedName>
</protein>
<proteinExistence type="predicted"/>
<evidence type="ECO:0000313" key="2">
    <source>
        <dbReference type="Proteomes" id="UP001230504"/>
    </source>
</evidence>